<dbReference type="Proteomes" id="UP000029443">
    <property type="component" value="Unassembled WGS sequence"/>
</dbReference>
<proteinExistence type="inferred from homology"/>
<feature type="transmembrane region" description="Helical" evidence="6">
    <location>
        <begin position="218"/>
        <end position="235"/>
    </location>
</feature>
<organism evidence="7 8">
    <name type="scientific">Alcanivorax jadensis T9</name>
    <dbReference type="NCBI Taxonomy" id="1177181"/>
    <lineage>
        <taxon>Bacteria</taxon>
        <taxon>Pseudomonadati</taxon>
        <taxon>Pseudomonadota</taxon>
        <taxon>Gammaproteobacteria</taxon>
        <taxon>Oceanospirillales</taxon>
        <taxon>Alcanivoracaceae</taxon>
        <taxon>Alcanivorax</taxon>
    </lineage>
</organism>
<comment type="similarity">
    <text evidence="2">Belongs to the autoinducer-2 exporter (AI-2E) (TC 2.A.86) family.</text>
</comment>
<dbReference type="PANTHER" id="PTHR21716">
    <property type="entry name" value="TRANSMEMBRANE PROTEIN"/>
    <property type="match status" value="1"/>
</dbReference>
<dbReference type="PANTHER" id="PTHR21716:SF4">
    <property type="entry name" value="TRANSMEMBRANE PROTEIN 245"/>
    <property type="match status" value="1"/>
</dbReference>
<comment type="subcellular location">
    <subcellularLocation>
        <location evidence="1">Membrane</location>
        <topology evidence="1">Multi-pass membrane protein</topology>
    </subcellularLocation>
</comment>
<feature type="transmembrane region" description="Helical" evidence="6">
    <location>
        <begin position="12"/>
        <end position="30"/>
    </location>
</feature>
<evidence type="ECO:0008006" key="9">
    <source>
        <dbReference type="Google" id="ProtNLM"/>
    </source>
</evidence>
<keyword evidence="4 6" id="KW-1133">Transmembrane helix</keyword>
<accession>A0ABR4WES8</accession>
<evidence type="ECO:0000256" key="6">
    <source>
        <dbReference type="SAM" id="Phobius"/>
    </source>
</evidence>
<keyword evidence="5 6" id="KW-0472">Membrane</keyword>
<dbReference type="RefSeq" id="WP_035246308.1">
    <property type="nucleotide sequence ID" value="NZ_ARXU01000003.1"/>
</dbReference>
<feature type="transmembrane region" description="Helical" evidence="6">
    <location>
        <begin position="36"/>
        <end position="55"/>
    </location>
</feature>
<keyword evidence="3 6" id="KW-0812">Transmembrane</keyword>
<name>A0ABR4WES8_9GAMM</name>
<sequence>MQDTDISVKLERGTFLFTLVAVSVAFALLLKPFFAPIFWACAIGVIFYPFQKRLLGKWPHRRNLVSLCTLILCVVLVVIPVLVVASSFVTEGVSLFQKVQSGELNLADYVDRIKQAFPWLQSLAERFDIDLERIKSQTVEAFTGAGQFLAKRALAVGQNTFQFFLNLGLMLYLAFFLIRDGDAMVNMLIRALPLGDEREKLLFAKFAEVTRATIKGNLLVAATQGALGGLIFWWLGIPGALLWGVVMAVLSLIPAVGAGLIWLPVSLYLYAVGDVLNATILVLFGVFVIGLVDNILRPILVGRDTKLPDYVVLFSTLGGLAMFGITGFALGPLLAALFVAFWGIFIREFNEGESPAALLEQQGSSEEPSGSEAS</sequence>
<reference evidence="7 8" key="1">
    <citation type="submission" date="2012-09" db="EMBL/GenBank/DDBJ databases">
        <title>Genome Sequence of alkane-degrading Bacterium Alcanivorax jadensis T9.</title>
        <authorList>
            <person name="Lai Q."/>
            <person name="Shao Z."/>
        </authorList>
    </citation>
    <scope>NUCLEOTIDE SEQUENCE [LARGE SCALE GENOMIC DNA]</scope>
    <source>
        <strain evidence="7 8">T9</strain>
    </source>
</reference>
<protein>
    <recommendedName>
        <fullName evidence="9">AI-2E family transporter</fullName>
    </recommendedName>
</protein>
<keyword evidence="8" id="KW-1185">Reference proteome</keyword>
<feature type="transmembrane region" description="Helical" evidence="6">
    <location>
        <begin position="312"/>
        <end position="345"/>
    </location>
</feature>
<dbReference type="EMBL" id="ARXU01000003">
    <property type="protein sequence ID" value="KGD61999.1"/>
    <property type="molecule type" value="Genomic_DNA"/>
</dbReference>
<evidence type="ECO:0000256" key="1">
    <source>
        <dbReference type="ARBA" id="ARBA00004141"/>
    </source>
</evidence>
<evidence type="ECO:0000256" key="3">
    <source>
        <dbReference type="ARBA" id="ARBA00022692"/>
    </source>
</evidence>
<feature type="transmembrane region" description="Helical" evidence="6">
    <location>
        <begin position="275"/>
        <end position="292"/>
    </location>
</feature>
<feature type="transmembrane region" description="Helical" evidence="6">
    <location>
        <begin position="67"/>
        <end position="89"/>
    </location>
</feature>
<evidence type="ECO:0000313" key="8">
    <source>
        <dbReference type="Proteomes" id="UP000029443"/>
    </source>
</evidence>
<gene>
    <name evidence="7" type="ORF">T9A_01208</name>
</gene>
<evidence type="ECO:0000313" key="7">
    <source>
        <dbReference type="EMBL" id="KGD61999.1"/>
    </source>
</evidence>
<evidence type="ECO:0000256" key="5">
    <source>
        <dbReference type="ARBA" id="ARBA00023136"/>
    </source>
</evidence>
<dbReference type="Pfam" id="PF01594">
    <property type="entry name" value="AI-2E_transport"/>
    <property type="match status" value="1"/>
</dbReference>
<evidence type="ECO:0000256" key="2">
    <source>
        <dbReference type="ARBA" id="ARBA00009773"/>
    </source>
</evidence>
<feature type="transmembrane region" description="Helical" evidence="6">
    <location>
        <begin position="161"/>
        <end position="178"/>
    </location>
</feature>
<comment type="caution">
    <text evidence="7">The sequence shown here is derived from an EMBL/GenBank/DDBJ whole genome shotgun (WGS) entry which is preliminary data.</text>
</comment>
<dbReference type="InterPro" id="IPR002549">
    <property type="entry name" value="AI-2E-like"/>
</dbReference>
<feature type="transmembrane region" description="Helical" evidence="6">
    <location>
        <begin position="241"/>
        <end position="263"/>
    </location>
</feature>
<evidence type="ECO:0000256" key="4">
    <source>
        <dbReference type="ARBA" id="ARBA00022989"/>
    </source>
</evidence>